<feature type="compositionally biased region" description="Pro residues" evidence="1">
    <location>
        <begin position="112"/>
        <end position="124"/>
    </location>
</feature>
<evidence type="ECO:0000313" key="2">
    <source>
        <dbReference type="EMBL" id="KUN37718.1"/>
    </source>
</evidence>
<gene>
    <name evidence="2" type="ORF">AQJ30_15655</name>
</gene>
<dbReference type="GeneID" id="91426035"/>
<comment type="caution">
    <text evidence="2">The sequence shown here is derived from an EMBL/GenBank/DDBJ whole genome shotgun (WGS) entry which is preliminary data.</text>
</comment>
<evidence type="ECO:0000256" key="1">
    <source>
        <dbReference type="SAM" id="MobiDB-lite"/>
    </source>
</evidence>
<dbReference type="STRING" id="68231.AQJ30_15655"/>
<sequence length="376" mass="41952">MAAMPHVTAIARILRGLGLTQGRGRDFRVTGDYQNGERIGTFVVVLTAHADEVIAEHADEIEHLSDEAGYPYRVSVRYDKKERPMTTVANYGGRVREVPPAAAAALEEPAKPEPAPAGTPPTPLPEVDERVQRRFERTQAGRLGWSEGQADLVLAAADSLLYRHPVDGTLRRQDMPGAPGRVVSDHRLRPLVEAGFLVIGEPDAVGRRRILVTADGRTAARLWRKWQPVPADKTRSEELAELPPLFRGAEAHRRMAQWNQEEVRREAQRIALMEAQEELYAWEERQARMLRAWQKVNEVSNPALSRVPAGWVPTDMEVRVYGIPEQVVDELREEAVSPQPKPKLPDMQWTAEERPAALEADISGPEQLDLLALCGA</sequence>
<accession>A0A101QXC1</accession>
<protein>
    <submittedName>
        <fullName evidence="2">Uncharacterized protein</fullName>
    </submittedName>
</protein>
<organism evidence="2 3">
    <name type="scientific">Streptomyces longwoodensis</name>
    <dbReference type="NCBI Taxonomy" id="68231"/>
    <lineage>
        <taxon>Bacteria</taxon>
        <taxon>Bacillati</taxon>
        <taxon>Actinomycetota</taxon>
        <taxon>Actinomycetes</taxon>
        <taxon>Kitasatosporales</taxon>
        <taxon>Streptomycetaceae</taxon>
        <taxon>Streptomyces</taxon>
    </lineage>
</organism>
<dbReference type="AlphaFoldDB" id="A0A101QXC1"/>
<dbReference type="RefSeq" id="WP_067233824.1">
    <property type="nucleotide sequence ID" value="NZ_KQ948553.1"/>
</dbReference>
<dbReference type="EMBL" id="LMWS01000018">
    <property type="protein sequence ID" value="KUN37718.1"/>
    <property type="molecule type" value="Genomic_DNA"/>
</dbReference>
<evidence type="ECO:0000313" key="3">
    <source>
        <dbReference type="Proteomes" id="UP000053271"/>
    </source>
</evidence>
<keyword evidence="3" id="KW-1185">Reference proteome</keyword>
<reference evidence="2 3" key="1">
    <citation type="submission" date="2015-10" db="EMBL/GenBank/DDBJ databases">
        <title>Draft genome sequence of Streptomyces longwoodensis DSM 41677, type strain for the species Streptomyces longwoodensis.</title>
        <authorList>
            <person name="Ruckert C."/>
            <person name="Winkler A."/>
            <person name="Kalinowski J."/>
            <person name="Kampfer P."/>
            <person name="Glaeser S."/>
        </authorList>
    </citation>
    <scope>NUCLEOTIDE SEQUENCE [LARGE SCALE GENOMIC DNA]</scope>
    <source>
        <strain evidence="2 3">DSM 41677</strain>
    </source>
</reference>
<name>A0A101QXC1_9ACTN</name>
<dbReference type="Proteomes" id="UP000053271">
    <property type="component" value="Unassembled WGS sequence"/>
</dbReference>
<proteinExistence type="predicted"/>
<feature type="region of interest" description="Disordered" evidence="1">
    <location>
        <begin position="102"/>
        <end position="126"/>
    </location>
</feature>